<organism evidence="4 5">
    <name type="scientific">Ranatra chinensis</name>
    <dbReference type="NCBI Taxonomy" id="642074"/>
    <lineage>
        <taxon>Eukaryota</taxon>
        <taxon>Metazoa</taxon>
        <taxon>Ecdysozoa</taxon>
        <taxon>Arthropoda</taxon>
        <taxon>Hexapoda</taxon>
        <taxon>Insecta</taxon>
        <taxon>Pterygota</taxon>
        <taxon>Neoptera</taxon>
        <taxon>Paraneoptera</taxon>
        <taxon>Hemiptera</taxon>
        <taxon>Heteroptera</taxon>
        <taxon>Panheteroptera</taxon>
        <taxon>Nepomorpha</taxon>
        <taxon>Nepidae</taxon>
        <taxon>Ranatrinae</taxon>
        <taxon>Ranatra</taxon>
    </lineage>
</organism>
<gene>
    <name evidence="4" type="ORF">AAG570_008763</name>
</gene>
<dbReference type="InterPro" id="IPR004210">
    <property type="entry name" value="BESS_motif"/>
</dbReference>
<dbReference type="Proteomes" id="UP001558652">
    <property type="component" value="Unassembled WGS sequence"/>
</dbReference>
<evidence type="ECO:0000256" key="1">
    <source>
        <dbReference type="PROSITE-ProRule" id="PRU00371"/>
    </source>
</evidence>
<feature type="compositionally biased region" description="Basic residues" evidence="2">
    <location>
        <begin position="49"/>
        <end position="58"/>
    </location>
</feature>
<accession>A0ABD0YRY8</accession>
<dbReference type="GO" id="GO:0005634">
    <property type="term" value="C:nucleus"/>
    <property type="evidence" value="ECO:0007669"/>
    <property type="project" value="UniProtKB-SubCell"/>
</dbReference>
<sequence>MASGEGSPVFRFNSLVPISRPPQVATFGSGLRVKGSAKPRQNNPPKGSKPIRKKRFSKKLPSQSRLLSSPSGKSLLKGVPPELGHDDLLFFKSLLPFVAELPPYRKLVLRNGITNVIMKEVRDVGLRPAASQDMVVR</sequence>
<evidence type="ECO:0000313" key="4">
    <source>
        <dbReference type="EMBL" id="KAL1138701.1"/>
    </source>
</evidence>
<name>A0ABD0YRY8_9HEMI</name>
<dbReference type="PROSITE" id="PS51031">
    <property type="entry name" value="BESS"/>
    <property type="match status" value="1"/>
</dbReference>
<feature type="compositionally biased region" description="Low complexity" evidence="2">
    <location>
        <begin position="59"/>
        <end position="78"/>
    </location>
</feature>
<proteinExistence type="predicted"/>
<protein>
    <recommendedName>
        <fullName evidence="3">BESS domain-containing protein</fullName>
    </recommendedName>
</protein>
<feature type="domain" description="BESS" evidence="3">
    <location>
        <begin position="84"/>
        <end position="123"/>
    </location>
</feature>
<feature type="region of interest" description="Disordered" evidence="2">
    <location>
        <begin position="27"/>
        <end position="78"/>
    </location>
</feature>
<comment type="caution">
    <text evidence="4">The sequence shown here is derived from an EMBL/GenBank/DDBJ whole genome shotgun (WGS) entry which is preliminary data.</text>
</comment>
<reference evidence="4 5" key="1">
    <citation type="submission" date="2024-07" db="EMBL/GenBank/DDBJ databases">
        <title>Chromosome-level genome assembly of the water stick insect Ranatra chinensis (Heteroptera: Nepidae).</title>
        <authorList>
            <person name="Liu X."/>
        </authorList>
    </citation>
    <scope>NUCLEOTIDE SEQUENCE [LARGE SCALE GENOMIC DNA]</scope>
    <source>
        <strain evidence="4">Cailab_2021Rc</strain>
        <tissue evidence="4">Muscle</tissue>
    </source>
</reference>
<dbReference type="EMBL" id="JBFDAA010000003">
    <property type="protein sequence ID" value="KAL1138701.1"/>
    <property type="molecule type" value="Genomic_DNA"/>
</dbReference>
<keyword evidence="5" id="KW-1185">Reference proteome</keyword>
<evidence type="ECO:0000313" key="5">
    <source>
        <dbReference type="Proteomes" id="UP001558652"/>
    </source>
</evidence>
<comment type="subcellular location">
    <subcellularLocation>
        <location evidence="1">Nucleus</location>
    </subcellularLocation>
</comment>
<dbReference type="AlphaFoldDB" id="A0ABD0YRY8"/>
<dbReference type="Pfam" id="PF02944">
    <property type="entry name" value="BESS"/>
    <property type="match status" value="1"/>
</dbReference>
<evidence type="ECO:0000256" key="2">
    <source>
        <dbReference type="SAM" id="MobiDB-lite"/>
    </source>
</evidence>
<evidence type="ECO:0000259" key="3">
    <source>
        <dbReference type="PROSITE" id="PS51031"/>
    </source>
</evidence>
<keyword evidence="1" id="KW-0539">Nucleus</keyword>